<feature type="domain" description="Mycothiol-dependent maleylpyruvate isomerase metal-binding" evidence="1">
    <location>
        <begin position="7"/>
        <end position="97"/>
    </location>
</feature>
<evidence type="ECO:0000313" key="2">
    <source>
        <dbReference type="EMBL" id="KDE98218.1"/>
    </source>
</evidence>
<dbReference type="InterPro" id="IPR024344">
    <property type="entry name" value="MDMPI_metal-binding"/>
</dbReference>
<dbReference type="Pfam" id="PF11716">
    <property type="entry name" value="MDMPI_N"/>
    <property type="match status" value="1"/>
</dbReference>
<dbReference type="InterPro" id="IPR034660">
    <property type="entry name" value="DinB/YfiT-like"/>
</dbReference>
<gene>
    <name evidence="2" type="ORF">Y900_004480</name>
</gene>
<dbReference type="GO" id="GO:0046872">
    <property type="term" value="F:metal ion binding"/>
    <property type="evidence" value="ECO:0007669"/>
    <property type="project" value="InterPro"/>
</dbReference>
<sequence>MLETIYRTARDRVRDLAATLTDEQLQSHVPATPRWTVHELLAHLVGCAADAVSGRLDAVTSDQWTARHVRERRCTPVGDLMNEWDRIGTDADASLTDDQLYGPNLAIDAVCHESDLHEALGLPRVDREHWQPFLDVTMRYLGTQLRDSPALRIEDDRGAQWICGTGHPATLLRADGYELLRANLSRRSLRQIAAWEWAPAPTEEMIHGFGVFGTRIDDQPVPAS</sequence>
<comment type="caution">
    <text evidence="2">The sequence shown here is derived from an EMBL/GenBank/DDBJ whole genome shotgun (WGS) entry which is preliminary data.</text>
</comment>
<dbReference type="OrthoDB" id="154293at2"/>
<evidence type="ECO:0000313" key="3">
    <source>
        <dbReference type="Proteomes" id="UP000022835"/>
    </source>
</evidence>
<dbReference type="SUPFAM" id="SSF109854">
    <property type="entry name" value="DinB/YfiT-like putative metalloenzymes"/>
    <property type="match status" value="1"/>
</dbReference>
<organism evidence="2 3">
    <name type="scientific">Mycolicibacterium aromaticivorans JS19b1 = JCM 16368</name>
    <dbReference type="NCBI Taxonomy" id="1440774"/>
    <lineage>
        <taxon>Bacteria</taxon>
        <taxon>Bacillati</taxon>
        <taxon>Actinomycetota</taxon>
        <taxon>Actinomycetes</taxon>
        <taxon>Mycobacteriales</taxon>
        <taxon>Mycobacteriaceae</taxon>
        <taxon>Mycolicibacterium</taxon>
    </lineage>
</organism>
<accession>A0A064CHK6</accession>
<dbReference type="Proteomes" id="UP000022835">
    <property type="component" value="Unassembled WGS sequence"/>
</dbReference>
<dbReference type="eggNOG" id="COG0644">
    <property type="taxonomic scope" value="Bacteria"/>
</dbReference>
<reference evidence="2" key="1">
    <citation type="submission" date="2014-05" db="EMBL/GenBank/DDBJ databases">
        <title>Genome sequence of Mycobacterium aromaticivorans strain JS19b1T (= DSM 45407T).</title>
        <authorList>
            <person name="Kwak Y."/>
            <person name="Park G.-S."/>
            <person name="Li Q.X."/>
            <person name="Lee S.-E."/>
            <person name="Shin J.-H."/>
        </authorList>
    </citation>
    <scope>NUCLEOTIDE SEQUENCE [LARGE SCALE GENOMIC DNA]</scope>
    <source>
        <strain evidence="2">JS19b1</strain>
    </source>
</reference>
<protein>
    <recommendedName>
        <fullName evidence="1">Mycothiol-dependent maleylpyruvate isomerase metal-binding domain-containing protein</fullName>
    </recommendedName>
</protein>
<name>A0A064CHK6_9MYCO</name>
<evidence type="ECO:0000259" key="1">
    <source>
        <dbReference type="Pfam" id="PF11716"/>
    </source>
</evidence>
<keyword evidence="3" id="KW-1185">Reference proteome</keyword>
<dbReference type="RefSeq" id="WP_036339472.1">
    <property type="nucleotide sequence ID" value="NZ_JALN02000001.1"/>
</dbReference>
<dbReference type="EMBL" id="JALN02000001">
    <property type="protein sequence ID" value="KDE98218.1"/>
    <property type="molecule type" value="Genomic_DNA"/>
</dbReference>
<dbReference type="Gene3D" id="1.20.120.450">
    <property type="entry name" value="dinb family like domain"/>
    <property type="match status" value="1"/>
</dbReference>
<proteinExistence type="predicted"/>
<dbReference type="AlphaFoldDB" id="A0A064CHK6"/>
<dbReference type="STRING" id="1440774.Y900_004480"/>